<accession>A0A164TGA1</accession>
<evidence type="ECO:0000313" key="13">
    <source>
        <dbReference type="EMBL" id="KZS10431.1"/>
    </source>
</evidence>
<dbReference type="GO" id="GO:0061723">
    <property type="term" value="P:glycophagy"/>
    <property type="evidence" value="ECO:0007669"/>
    <property type="project" value="TreeGrafter"/>
</dbReference>
<feature type="region of interest" description="Disordered" evidence="12">
    <location>
        <begin position="247"/>
        <end position="271"/>
    </location>
</feature>
<evidence type="ECO:0000256" key="10">
    <source>
        <dbReference type="ARBA" id="ARBA00024479"/>
    </source>
</evidence>
<keyword evidence="7" id="KW-0072">Autophagy</keyword>
<dbReference type="PANTHER" id="PTHR13190:SF1">
    <property type="entry name" value="AUTOPHAGY-RELATED 2, ISOFORM A"/>
    <property type="match status" value="1"/>
</dbReference>
<comment type="catalytic activity">
    <reaction evidence="11">
        <text>a 1,2-diacyl-sn-glycero-3-phosphoethanolamine(in) = a 1,2-diacyl-sn-glycero-3-phosphoethanolamine(out)</text>
        <dbReference type="Rhea" id="RHEA:38895"/>
        <dbReference type="ChEBI" id="CHEBI:64612"/>
    </reaction>
</comment>
<protein>
    <recommendedName>
        <fullName evidence="4">Autophagy-related protein 2</fullName>
    </recommendedName>
</protein>
<evidence type="ECO:0000256" key="11">
    <source>
        <dbReference type="ARBA" id="ARBA00024615"/>
    </source>
</evidence>
<dbReference type="STRING" id="35525.A0A164TGA1"/>
<evidence type="ECO:0000256" key="8">
    <source>
        <dbReference type="ARBA" id="ARBA00023055"/>
    </source>
</evidence>
<dbReference type="PANTHER" id="PTHR13190">
    <property type="entry name" value="AUTOPHAGY-RELATED 2, ISOFORM A"/>
    <property type="match status" value="1"/>
</dbReference>
<dbReference type="GO" id="GO:0000422">
    <property type="term" value="P:autophagy of mitochondrion"/>
    <property type="evidence" value="ECO:0007669"/>
    <property type="project" value="TreeGrafter"/>
</dbReference>
<dbReference type="GO" id="GO:0061709">
    <property type="term" value="P:reticulophagy"/>
    <property type="evidence" value="ECO:0007669"/>
    <property type="project" value="TreeGrafter"/>
</dbReference>
<evidence type="ECO:0000256" key="6">
    <source>
        <dbReference type="ARBA" id="ARBA00022824"/>
    </source>
</evidence>
<dbReference type="GO" id="GO:0034727">
    <property type="term" value="P:piecemeal microautophagy of the nucleus"/>
    <property type="evidence" value="ECO:0007669"/>
    <property type="project" value="TreeGrafter"/>
</dbReference>
<evidence type="ECO:0000256" key="9">
    <source>
        <dbReference type="ARBA" id="ARBA00023136"/>
    </source>
</evidence>
<dbReference type="GO" id="GO:0034045">
    <property type="term" value="C:phagophore assembly site membrane"/>
    <property type="evidence" value="ECO:0007669"/>
    <property type="project" value="UniProtKB-SubCell"/>
</dbReference>
<sequence>MPWYFPWSEAIKKRACRYLLQHYLGRFLDTKLGLDQLSVDLYKGTGCVKDVNLDVEALNDLSDEQGLPLEFLDGSISEVSVSVPWSALLSDSSFVEIKGLCLVVRPKQQCKNAFMWESMINSMIMTTSMQLAEECLKENEGESFEESQTTFEGLELFAQTLETVLARIKVRVIDTVIRLEYVPQSSLSGVGLEIHVKRMDYFDMAGQDQNVPNGHQIVNEKSAYATKKFRLEGVSIYSDEFAANQKTQSRSCSTDNSSSSGSFPESDYDIKTPDQKFSDNLILCGKLSGRHEIAIRYKQCENLLGPKMELDVTLGSSVLFFSPRQFHSFHAIFQALVLPAFEINNKSKRNEKPMQLSDYRRIENELQQQIKQATLPSVPGESLSRKGWSTGYLDDSDEEFHAFEPRPMGKMDINLVQTIQQPNESPSFF</sequence>
<evidence type="ECO:0000256" key="4">
    <source>
        <dbReference type="ARBA" id="ARBA00018070"/>
    </source>
</evidence>
<dbReference type="Pfam" id="PF13329">
    <property type="entry name" value="ATG2_CAD"/>
    <property type="match status" value="1"/>
</dbReference>
<reference evidence="13 14" key="1">
    <citation type="submission" date="2016-03" db="EMBL/GenBank/DDBJ databases">
        <title>EvidentialGene: Evidence-directed Construction of Genes on Genomes.</title>
        <authorList>
            <person name="Gilbert D.G."/>
            <person name="Choi J.-H."/>
            <person name="Mockaitis K."/>
            <person name="Colbourne J."/>
            <person name="Pfrender M."/>
        </authorList>
    </citation>
    <scope>NUCLEOTIDE SEQUENCE [LARGE SCALE GENOMIC DNA]</scope>
    <source>
        <strain evidence="13 14">Xinb3</strain>
        <tissue evidence="13">Complete organism</tissue>
    </source>
</reference>
<dbReference type="OrthoDB" id="18982at2759"/>
<evidence type="ECO:0000256" key="5">
    <source>
        <dbReference type="ARBA" id="ARBA00022448"/>
    </source>
</evidence>
<evidence type="ECO:0000256" key="3">
    <source>
        <dbReference type="ARBA" id="ARBA00009714"/>
    </source>
</evidence>
<feature type="compositionally biased region" description="Low complexity" evidence="12">
    <location>
        <begin position="249"/>
        <end position="262"/>
    </location>
</feature>
<comment type="catalytic activity">
    <reaction evidence="10">
        <text>a 1,2-diacyl-sn-glycero-3-phospho-L-serine(in) = a 1,2-diacyl-sn-glycero-3-phospho-L-serine(out)</text>
        <dbReference type="Rhea" id="RHEA:38663"/>
        <dbReference type="ChEBI" id="CHEBI:57262"/>
    </reaction>
</comment>
<dbReference type="GO" id="GO:0061908">
    <property type="term" value="C:phagophore"/>
    <property type="evidence" value="ECO:0007669"/>
    <property type="project" value="TreeGrafter"/>
</dbReference>
<dbReference type="Proteomes" id="UP000076858">
    <property type="component" value="Unassembled WGS sequence"/>
</dbReference>
<keyword evidence="6" id="KW-0256">Endoplasmic reticulum</keyword>
<gene>
    <name evidence="13" type="ORF">APZ42_025084</name>
</gene>
<name>A0A164TGA1_9CRUS</name>
<dbReference type="GO" id="GO:0043495">
    <property type="term" value="F:protein-membrane adaptor activity"/>
    <property type="evidence" value="ECO:0007669"/>
    <property type="project" value="TreeGrafter"/>
</dbReference>
<evidence type="ECO:0000313" key="14">
    <source>
        <dbReference type="Proteomes" id="UP000076858"/>
    </source>
</evidence>
<dbReference type="GO" id="GO:0006869">
    <property type="term" value="P:lipid transport"/>
    <property type="evidence" value="ECO:0007669"/>
    <property type="project" value="UniProtKB-KW"/>
</dbReference>
<dbReference type="EMBL" id="LRGB01001800">
    <property type="protein sequence ID" value="KZS10431.1"/>
    <property type="molecule type" value="Genomic_DNA"/>
</dbReference>
<evidence type="ECO:0000256" key="12">
    <source>
        <dbReference type="SAM" id="MobiDB-lite"/>
    </source>
</evidence>
<keyword evidence="14" id="KW-1185">Reference proteome</keyword>
<dbReference type="GO" id="GO:0032266">
    <property type="term" value="F:phosphatidylinositol-3-phosphate binding"/>
    <property type="evidence" value="ECO:0007669"/>
    <property type="project" value="TreeGrafter"/>
</dbReference>
<keyword evidence="9" id="KW-0472">Membrane</keyword>
<comment type="subcellular location">
    <subcellularLocation>
        <location evidence="1">Endoplasmic reticulum membrane</location>
        <topology evidence="1">Peripheral membrane protein</topology>
    </subcellularLocation>
    <subcellularLocation>
        <location evidence="2">Preautophagosomal structure membrane</location>
        <topology evidence="2">Peripheral membrane protein</topology>
    </subcellularLocation>
</comment>
<dbReference type="GO" id="GO:0000045">
    <property type="term" value="P:autophagosome assembly"/>
    <property type="evidence" value="ECO:0007669"/>
    <property type="project" value="TreeGrafter"/>
</dbReference>
<dbReference type="GO" id="GO:0005789">
    <property type="term" value="C:endoplasmic reticulum membrane"/>
    <property type="evidence" value="ECO:0007669"/>
    <property type="project" value="UniProtKB-SubCell"/>
</dbReference>
<evidence type="ECO:0000256" key="2">
    <source>
        <dbReference type="ARBA" id="ARBA00004623"/>
    </source>
</evidence>
<keyword evidence="8" id="KW-0445">Lipid transport</keyword>
<proteinExistence type="inferred from homology"/>
<evidence type="ECO:0000256" key="7">
    <source>
        <dbReference type="ARBA" id="ARBA00023006"/>
    </source>
</evidence>
<comment type="similarity">
    <text evidence="3">Belongs to the ATG2 family.</text>
</comment>
<evidence type="ECO:0000256" key="1">
    <source>
        <dbReference type="ARBA" id="ARBA00004406"/>
    </source>
</evidence>
<comment type="caution">
    <text evidence="13">The sequence shown here is derived from an EMBL/GenBank/DDBJ whole genome shotgun (WGS) entry which is preliminary data.</text>
</comment>
<dbReference type="AlphaFoldDB" id="A0A164TGA1"/>
<keyword evidence="5" id="KW-0813">Transport</keyword>
<organism evidence="13 14">
    <name type="scientific">Daphnia magna</name>
    <dbReference type="NCBI Taxonomy" id="35525"/>
    <lineage>
        <taxon>Eukaryota</taxon>
        <taxon>Metazoa</taxon>
        <taxon>Ecdysozoa</taxon>
        <taxon>Arthropoda</taxon>
        <taxon>Crustacea</taxon>
        <taxon>Branchiopoda</taxon>
        <taxon>Diplostraca</taxon>
        <taxon>Cladocera</taxon>
        <taxon>Anomopoda</taxon>
        <taxon>Daphniidae</taxon>
        <taxon>Daphnia</taxon>
    </lineage>
</organism>
<dbReference type="InterPro" id="IPR026849">
    <property type="entry name" value="ATG2"/>
</dbReference>